<feature type="region of interest" description="Disordered" evidence="1">
    <location>
        <begin position="595"/>
        <end position="625"/>
    </location>
</feature>
<sequence length="1311" mass="146887">MSTRRGGRGGRGARGGYSANTNGRATHATLSTPLADHTGSPNSTPFAQDDYSKRLDHIKAMRPKLRQRFVKEGRMNPDGQMRLSDSVKLIGLCTDMCPEYERVRRIVEDDVKPPECTPATEHLPRKQRIPDETRMVKAYARSAAGMDVELVSEIRSPATCLKTIDYLMKRLDTDEFDFLHSWIWDRTRAVRKDLRTQRIERRSDINLLLTCLERSARFLLLATHQMARSSKEDYSHQQDIEQLNQTLMSLQERYIDNRRVGYPSENEAEFWAYRLILAPLFTNTQYENELHRLPSDLRNNARVKTAIDIYRSMKAVIFTKSSSFIQAQANWKRFWELIKSPSVSYLMACAAEVSFQRVRHVVLDTLWRVYRIGSTSKPQTVETWTTPRVRDVLGLDKDSEAVQLCEAYGFQFSSTNGGPTFLDVTAKGFARIPLSLPADLKPQIFSQGIVEQKRYNRAFSAVVRALSVQHAKNNGLMIDSIHKEVEDDTSLFVPEAPLVSSNPFAKGLSDTPALIPATNPFLPRQPSTPSSGVPATNPFLKAIDRAPGTAPSNPFLPKPQAPAPTSRGQGASGVQPGLFDVSKDSVKFAPLVTSSTPFANADKPNPFLPAATSTPTATPAAATSTPPAAAAKLFTQNTQTVAQESAATPASTSTSAFIFPGFVGGSEKPSTPSTSFSFTPAGTPAPAAHATQDAEKQKVEEEARRRKAESEAEAQRKRMREEEVRQQMERQRIEAEQNRRRLQEEERNRAVREAQERQRREKESRSAKVHARERGYDMLAEDIMADAEEGLMMQFLENLVGRTAEYASVVVEKEKKRVVFEKRQVVADAMYEQRMLGLKRLIMANWIAKIEKKKRARQARERRRRLKEQKEIMTNTEMADHETTAPTASEAVSDPANIENAFRKPQAPASTRRAKRTEERRRGSSSQPSQQIVAQTALTPVSMSSTHMSNSGYSEAYYNSRAPMDRTEGDYFALRALGLDPCRLRKRSFDSSEEEDGPEIEPKRPRMSPSTLAQPPEPPLSKSTTDRRARFEALEQQFRKSDGLSQANMNAASFNGSSSLNKRSSLIEQAKQVLSRSRSTRESPTKVPHDYGRNALNLHRRAASLQQPYLGDSIATAANKERAAYWYRSSKFVPKPLYGQGPEAIRAYREKYGLSSPANSRPNSIEPSFSSPALDAMQQSPAIPTQLSYVPVKGYTQEQYSEVDEEEDSSGVEVVDVDAEDDHSATPEEEYEGDEETEDDEETSESEDEDGDSAMEDEGGFQHANAFSNGQWTHGEHETYDESTEEEEESESFQHTQKPGGTEDDAIELSD</sequence>
<feature type="compositionally biased region" description="Low complexity" evidence="1">
    <location>
        <begin position="669"/>
        <end position="691"/>
    </location>
</feature>
<dbReference type="EMBL" id="ML979136">
    <property type="protein sequence ID" value="KAF1915362.1"/>
    <property type="molecule type" value="Genomic_DNA"/>
</dbReference>
<evidence type="ECO:0000313" key="3">
    <source>
        <dbReference type="EMBL" id="KAF1915362.1"/>
    </source>
</evidence>
<dbReference type="GO" id="GO:0070390">
    <property type="term" value="C:transcription export complex 2"/>
    <property type="evidence" value="ECO:0007669"/>
    <property type="project" value="TreeGrafter"/>
</dbReference>
<feature type="compositionally biased region" description="Acidic residues" evidence="1">
    <location>
        <begin position="1281"/>
        <end position="1291"/>
    </location>
</feature>
<feature type="region of interest" description="Disordered" evidence="1">
    <location>
        <begin position="1154"/>
        <end position="1311"/>
    </location>
</feature>
<feature type="compositionally biased region" description="Basic and acidic residues" evidence="1">
    <location>
        <begin position="692"/>
        <end position="769"/>
    </location>
</feature>
<feature type="region of interest" description="Disordered" evidence="1">
    <location>
        <begin position="521"/>
        <end position="578"/>
    </location>
</feature>
<feature type="compositionally biased region" description="Acidic residues" evidence="1">
    <location>
        <begin position="1201"/>
        <end position="1259"/>
    </location>
</feature>
<dbReference type="Gene3D" id="1.25.40.990">
    <property type="match status" value="1"/>
</dbReference>
<feature type="compositionally biased region" description="Polar residues" evidence="1">
    <location>
        <begin position="932"/>
        <end position="949"/>
    </location>
</feature>
<proteinExistence type="predicted"/>
<protein>
    <submittedName>
        <fullName evidence="3">SAC3/GANP/Nin1/mts3/eIF-3 p25 family-domain-containing protein</fullName>
    </submittedName>
</protein>
<feature type="region of interest" description="Disordered" evidence="1">
    <location>
        <begin position="1"/>
        <end position="24"/>
    </location>
</feature>
<reference evidence="3" key="1">
    <citation type="journal article" date="2020" name="Stud. Mycol.">
        <title>101 Dothideomycetes genomes: a test case for predicting lifestyles and emergence of pathogens.</title>
        <authorList>
            <person name="Haridas S."/>
            <person name="Albert R."/>
            <person name="Binder M."/>
            <person name="Bloem J."/>
            <person name="Labutti K."/>
            <person name="Salamov A."/>
            <person name="Andreopoulos B."/>
            <person name="Baker S."/>
            <person name="Barry K."/>
            <person name="Bills G."/>
            <person name="Bluhm B."/>
            <person name="Cannon C."/>
            <person name="Castanera R."/>
            <person name="Culley D."/>
            <person name="Daum C."/>
            <person name="Ezra D."/>
            <person name="Gonzalez J."/>
            <person name="Henrissat B."/>
            <person name="Kuo A."/>
            <person name="Liang C."/>
            <person name="Lipzen A."/>
            <person name="Lutzoni F."/>
            <person name="Magnuson J."/>
            <person name="Mondo S."/>
            <person name="Nolan M."/>
            <person name="Ohm R."/>
            <person name="Pangilinan J."/>
            <person name="Park H.-J."/>
            <person name="Ramirez L."/>
            <person name="Alfaro M."/>
            <person name="Sun H."/>
            <person name="Tritt A."/>
            <person name="Yoshinaga Y."/>
            <person name="Zwiers L.-H."/>
            <person name="Turgeon B."/>
            <person name="Goodwin S."/>
            <person name="Spatafora J."/>
            <person name="Crous P."/>
            <person name="Grigoriev I."/>
        </authorList>
    </citation>
    <scope>NUCLEOTIDE SEQUENCE</scope>
    <source>
        <strain evidence="3">HMLAC05119</strain>
    </source>
</reference>
<dbReference type="PANTHER" id="PTHR12436">
    <property type="entry name" value="80 KDA MCM3-ASSOCIATED PROTEIN"/>
    <property type="match status" value="1"/>
</dbReference>
<evidence type="ECO:0000313" key="4">
    <source>
        <dbReference type="Proteomes" id="UP000800096"/>
    </source>
</evidence>
<keyword evidence="4" id="KW-1185">Reference proteome</keyword>
<gene>
    <name evidence="3" type="ORF">BDU57DRAFT_518303</name>
</gene>
<feature type="compositionally biased region" description="Basic and acidic residues" evidence="1">
    <location>
        <begin position="1024"/>
        <end position="1042"/>
    </location>
</feature>
<feature type="compositionally biased region" description="Polar residues" evidence="1">
    <location>
        <begin position="1043"/>
        <end position="1062"/>
    </location>
</feature>
<feature type="compositionally biased region" description="Polar residues" evidence="1">
    <location>
        <begin position="1156"/>
        <end position="1188"/>
    </location>
</feature>
<feature type="region of interest" description="Disordered" evidence="1">
    <location>
        <begin position="1073"/>
        <end position="1092"/>
    </location>
</feature>
<feature type="region of interest" description="Disordered" evidence="1">
    <location>
        <begin position="666"/>
        <end position="769"/>
    </location>
</feature>
<evidence type="ECO:0000259" key="2">
    <source>
        <dbReference type="Pfam" id="PF03399"/>
    </source>
</evidence>
<dbReference type="OrthoDB" id="264795at2759"/>
<dbReference type="PANTHER" id="PTHR12436:SF3">
    <property type="entry name" value="GERMINAL-CENTER ASSOCIATED NUCLEAR PROTEIN"/>
    <property type="match status" value="1"/>
</dbReference>
<dbReference type="Pfam" id="PF03399">
    <property type="entry name" value="SAC3_GANP"/>
    <property type="match status" value="1"/>
</dbReference>
<feature type="region of interest" description="Disordered" evidence="1">
    <location>
        <begin position="987"/>
        <end position="1062"/>
    </location>
</feature>
<feature type="compositionally biased region" description="Low complexity" evidence="1">
    <location>
        <begin position="609"/>
        <end position="625"/>
    </location>
</feature>
<dbReference type="Proteomes" id="UP000800096">
    <property type="component" value="Unassembled WGS sequence"/>
</dbReference>
<evidence type="ECO:0000256" key="1">
    <source>
        <dbReference type="SAM" id="MobiDB-lite"/>
    </source>
</evidence>
<feature type="compositionally biased region" description="Basic residues" evidence="1">
    <location>
        <begin position="855"/>
        <end position="867"/>
    </location>
</feature>
<accession>A0A6A5QJ11</accession>
<feature type="compositionally biased region" description="Polar residues" evidence="1">
    <location>
        <begin position="525"/>
        <end position="534"/>
    </location>
</feature>
<dbReference type="InterPro" id="IPR005062">
    <property type="entry name" value="SAC3/GANP/THP3_conserved"/>
</dbReference>
<dbReference type="GO" id="GO:0006406">
    <property type="term" value="P:mRNA export from nucleus"/>
    <property type="evidence" value="ECO:0007669"/>
    <property type="project" value="TreeGrafter"/>
</dbReference>
<feature type="compositionally biased region" description="Basic and acidic residues" evidence="1">
    <location>
        <begin position="1079"/>
        <end position="1092"/>
    </location>
</feature>
<feature type="region of interest" description="Disordered" evidence="1">
    <location>
        <begin position="855"/>
        <end position="949"/>
    </location>
</feature>
<organism evidence="3 4">
    <name type="scientific">Ampelomyces quisqualis</name>
    <name type="common">Powdery mildew agent</name>
    <dbReference type="NCBI Taxonomy" id="50730"/>
    <lineage>
        <taxon>Eukaryota</taxon>
        <taxon>Fungi</taxon>
        <taxon>Dikarya</taxon>
        <taxon>Ascomycota</taxon>
        <taxon>Pezizomycotina</taxon>
        <taxon>Dothideomycetes</taxon>
        <taxon>Pleosporomycetidae</taxon>
        <taxon>Pleosporales</taxon>
        <taxon>Pleosporineae</taxon>
        <taxon>Phaeosphaeriaceae</taxon>
        <taxon>Ampelomyces</taxon>
    </lineage>
</organism>
<dbReference type="InterPro" id="IPR045107">
    <property type="entry name" value="SAC3/GANP/THP3"/>
</dbReference>
<dbReference type="GO" id="GO:0005737">
    <property type="term" value="C:cytoplasm"/>
    <property type="evidence" value="ECO:0007669"/>
    <property type="project" value="TreeGrafter"/>
</dbReference>
<name>A0A6A5QJ11_AMPQU</name>
<feature type="compositionally biased region" description="Acidic residues" evidence="1">
    <location>
        <begin position="1302"/>
        <end position="1311"/>
    </location>
</feature>
<feature type="domain" description="SAC3/GANP/THP3 conserved" evidence="2">
    <location>
        <begin position="96"/>
        <end position="413"/>
    </location>
</feature>